<protein>
    <submittedName>
        <fullName evidence="1">Uncharacterized protein</fullName>
    </submittedName>
</protein>
<dbReference type="AlphaFoldDB" id="A0A8R1ESD9"/>
<reference evidence="2" key="1">
    <citation type="submission" date="2010-08" db="EMBL/GenBank/DDBJ databases">
        <authorList>
            <consortium name="Caenorhabditis japonica Sequencing Consortium"/>
            <person name="Wilson R.K."/>
        </authorList>
    </citation>
    <scope>NUCLEOTIDE SEQUENCE [LARGE SCALE GENOMIC DNA]</scope>
    <source>
        <strain evidence="2">DF5081</strain>
    </source>
</reference>
<keyword evidence="2" id="KW-1185">Reference proteome</keyword>
<reference evidence="1" key="2">
    <citation type="submission" date="2022-06" db="UniProtKB">
        <authorList>
            <consortium name="EnsemblMetazoa"/>
        </authorList>
    </citation>
    <scope>IDENTIFICATION</scope>
    <source>
        <strain evidence="1">DF5081</strain>
    </source>
</reference>
<proteinExistence type="predicted"/>
<evidence type="ECO:0000313" key="2">
    <source>
        <dbReference type="Proteomes" id="UP000005237"/>
    </source>
</evidence>
<accession>A0A8R1ESD9</accession>
<evidence type="ECO:0000313" key="1">
    <source>
        <dbReference type="EnsemblMetazoa" id="CJA41120.1"/>
    </source>
</evidence>
<dbReference type="EnsemblMetazoa" id="CJA41120.1">
    <property type="protein sequence ID" value="CJA41120.1"/>
    <property type="gene ID" value="WBGene00216968"/>
</dbReference>
<dbReference type="Proteomes" id="UP000005237">
    <property type="component" value="Unassembled WGS sequence"/>
</dbReference>
<name>A0A8R1ESD9_CAEJA</name>
<sequence length="83" mass="9239">MCVLAQHLMTQNLRIRINNTPCKKHKNSRPVPWTGTVATSCSYFRSQSFLSGVLPSSGWVARNQKKFLSLALSGSGTMQAKRK</sequence>
<organism evidence="1 2">
    <name type="scientific">Caenorhabditis japonica</name>
    <dbReference type="NCBI Taxonomy" id="281687"/>
    <lineage>
        <taxon>Eukaryota</taxon>
        <taxon>Metazoa</taxon>
        <taxon>Ecdysozoa</taxon>
        <taxon>Nematoda</taxon>
        <taxon>Chromadorea</taxon>
        <taxon>Rhabditida</taxon>
        <taxon>Rhabditina</taxon>
        <taxon>Rhabditomorpha</taxon>
        <taxon>Rhabditoidea</taxon>
        <taxon>Rhabditidae</taxon>
        <taxon>Peloderinae</taxon>
        <taxon>Caenorhabditis</taxon>
    </lineage>
</organism>